<dbReference type="RefSeq" id="WP_143006533.1">
    <property type="nucleotide sequence ID" value="NZ_FNAG01000001.1"/>
</dbReference>
<accession>A0A1G6T0A5</accession>
<proteinExistence type="predicted"/>
<dbReference type="OrthoDB" id="9938012at2"/>
<gene>
    <name evidence="1" type="ORF">SAMN04488509_101814</name>
</gene>
<organism evidence="1 2">
    <name type="scientific">Aquimonas voraii</name>
    <dbReference type="NCBI Taxonomy" id="265719"/>
    <lineage>
        <taxon>Bacteria</taxon>
        <taxon>Pseudomonadati</taxon>
        <taxon>Pseudomonadota</taxon>
        <taxon>Gammaproteobacteria</taxon>
        <taxon>Lysobacterales</taxon>
        <taxon>Lysobacteraceae</taxon>
        <taxon>Aquimonas</taxon>
    </lineage>
</organism>
<dbReference type="EMBL" id="FNAG01000001">
    <property type="protein sequence ID" value="SDD22620.1"/>
    <property type="molecule type" value="Genomic_DNA"/>
</dbReference>
<dbReference type="AlphaFoldDB" id="A0A1G6T0A5"/>
<name>A0A1G6T0A5_9GAMM</name>
<evidence type="ECO:0000313" key="2">
    <source>
        <dbReference type="Proteomes" id="UP000199603"/>
    </source>
</evidence>
<evidence type="ECO:0000313" key="1">
    <source>
        <dbReference type="EMBL" id="SDD22620.1"/>
    </source>
</evidence>
<keyword evidence="2" id="KW-1185">Reference proteome</keyword>
<reference evidence="1 2" key="1">
    <citation type="submission" date="2016-10" db="EMBL/GenBank/DDBJ databases">
        <authorList>
            <person name="de Groot N.N."/>
        </authorList>
    </citation>
    <scope>NUCLEOTIDE SEQUENCE [LARGE SCALE GENOMIC DNA]</scope>
    <source>
        <strain evidence="1 2">DSM 16957</strain>
    </source>
</reference>
<dbReference type="STRING" id="265719.SAMN04488509_101814"/>
<sequence>MPSHVDFQLHQLRPLLGATVTALARTAPGEDDFEPEYFGLVLTMPDGQQRTLLILSDPEGNGPGAVEIAD</sequence>
<protein>
    <submittedName>
        <fullName evidence="1">Uncharacterized protein</fullName>
    </submittedName>
</protein>
<dbReference type="Proteomes" id="UP000199603">
    <property type="component" value="Unassembled WGS sequence"/>
</dbReference>